<evidence type="ECO:0000313" key="2">
    <source>
        <dbReference type="Proteomes" id="UP000307720"/>
    </source>
</evidence>
<accession>A0AC61R0C4</accession>
<name>A0AC61R0C4_9FIRM</name>
<proteinExistence type="predicted"/>
<dbReference type="EMBL" id="SRZB01000008">
    <property type="protein sequence ID" value="TGX99337.1"/>
    <property type="molecule type" value="Genomic_DNA"/>
</dbReference>
<gene>
    <name evidence="1" type="ORF">E5357_05670</name>
</gene>
<keyword evidence="2" id="KW-1185">Reference proteome</keyword>
<dbReference type="Proteomes" id="UP000307720">
    <property type="component" value="Unassembled WGS sequence"/>
</dbReference>
<protein>
    <submittedName>
        <fullName evidence="1">DNA metabolism protein</fullName>
    </submittedName>
</protein>
<sequence length="256" mass="29997">MGEKTIFLCEDSTDGIFTGVYDAWASRLGHGNVKLALKEDMNYELFARYLEVEPDGEKAGKVADSLRRKLGDEDYYHIYCAALSRSREKADYIYRTVAAGLSGGRQGAIMQNLQNPAVCRVFELSRTTGNEAHRYFQFLRFRELESGVLFSEIRPENHILPLIGEHFSDRFPCEHFLIYDRTHRMFLAHEAYKQWVLVVGEEPDWEKAGKVSEKEREIEQLWKGFCRSIAIEERKNLNLQRQFLPMKFREFMTEMR</sequence>
<reference evidence="1" key="1">
    <citation type="submission" date="2019-04" db="EMBL/GenBank/DDBJ databases">
        <title>Microbes associate with the intestines of laboratory mice.</title>
        <authorList>
            <person name="Navarre W."/>
            <person name="Wong E."/>
            <person name="Huang K."/>
            <person name="Tropini C."/>
            <person name="Ng K."/>
            <person name="Yu B."/>
        </authorList>
    </citation>
    <scope>NUCLEOTIDE SEQUENCE</scope>
    <source>
        <strain evidence="1">NM72_1-8</strain>
    </source>
</reference>
<evidence type="ECO:0000313" key="1">
    <source>
        <dbReference type="EMBL" id="TGX99337.1"/>
    </source>
</evidence>
<organism evidence="1 2">
    <name type="scientific">Hominisplanchenecus murintestinalis</name>
    <dbReference type="NCBI Taxonomy" id="2941517"/>
    <lineage>
        <taxon>Bacteria</taxon>
        <taxon>Bacillati</taxon>
        <taxon>Bacillota</taxon>
        <taxon>Clostridia</taxon>
        <taxon>Lachnospirales</taxon>
        <taxon>Lachnospiraceae</taxon>
        <taxon>Hominisplanchenecus</taxon>
    </lineage>
</organism>
<comment type="caution">
    <text evidence="1">The sequence shown here is derived from an EMBL/GenBank/DDBJ whole genome shotgun (WGS) entry which is preliminary data.</text>
</comment>